<dbReference type="NCBIfam" id="NF004837">
    <property type="entry name" value="PRK06187.1"/>
    <property type="match status" value="1"/>
</dbReference>
<dbReference type="CDD" id="cd05936">
    <property type="entry name" value="FC-FACS_FadD_like"/>
    <property type="match status" value="1"/>
</dbReference>
<dbReference type="GO" id="GO:0016874">
    <property type="term" value="F:ligase activity"/>
    <property type="evidence" value="ECO:0007669"/>
    <property type="project" value="UniProtKB-KW"/>
</dbReference>
<dbReference type="InterPro" id="IPR045851">
    <property type="entry name" value="AMP-bd_C_sf"/>
</dbReference>
<comment type="similarity">
    <text evidence="1">Belongs to the ATP-dependent AMP-binding enzyme family.</text>
</comment>
<protein>
    <submittedName>
        <fullName evidence="5">Long-chain fatty acid--CoA ligase</fullName>
    </submittedName>
</protein>
<dbReference type="RefSeq" id="WP_269415757.1">
    <property type="nucleotide sequence ID" value="NZ_JAPWGL010000003.1"/>
</dbReference>
<evidence type="ECO:0000259" key="4">
    <source>
        <dbReference type="Pfam" id="PF13193"/>
    </source>
</evidence>
<dbReference type="PANTHER" id="PTHR43201:SF5">
    <property type="entry name" value="MEDIUM-CHAIN ACYL-COA LIGASE ACSF2, MITOCHONDRIAL"/>
    <property type="match status" value="1"/>
</dbReference>
<evidence type="ECO:0000256" key="1">
    <source>
        <dbReference type="ARBA" id="ARBA00006432"/>
    </source>
</evidence>
<evidence type="ECO:0000313" key="6">
    <source>
        <dbReference type="Proteomes" id="UP001144341"/>
    </source>
</evidence>
<gene>
    <name evidence="5" type="ORF">O0931_11665</name>
</gene>
<dbReference type="Gene3D" id="3.40.50.12780">
    <property type="entry name" value="N-terminal domain of ligase-like"/>
    <property type="match status" value="1"/>
</dbReference>
<keyword evidence="6" id="KW-1185">Reference proteome</keyword>
<accession>A0ABT4KYU6</accession>
<organism evidence="5 6">
    <name type="scientific">Pedobacter rhodius</name>
    <dbReference type="NCBI Taxonomy" id="3004098"/>
    <lineage>
        <taxon>Bacteria</taxon>
        <taxon>Pseudomonadati</taxon>
        <taxon>Bacteroidota</taxon>
        <taxon>Sphingobacteriia</taxon>
        <taxon>Sphingobacteriales</taxon>
        <taxon>Sphingobacteriaceae</taxon>
        <taxon>Pedobacter</taxon>
    </lineage>
</organism>
<proteinExistence type="inferred from homology"/>
<name>A0ABT4KYU6_9SPHI</name>
<dbReference type="Gene3D" id="3.30.300.30">
    <property type="match status" value="1"/>
</dbReference>
<dbReference type="SUPFAM" id="SSF56801">
    <property type="entry name" value="Acetyl-CoA synthetase-like"/>
    <property type="match status" value="1"/>
</dbReference>
<feature type="domain" description="AMP-binding enzyme C-terminal" evidence="4">
    <location>
        <begin position="428"/>
        <end position="503"/>
    </location>
</feature>
<dbReference type="Proteomes" id="UP001144341">
    <property type="component" value="Unassembled WGS sequence"/>
</dbReference>
<dbReference type="PANTHER" id="PTHR43201">
    <property type="entry name" value="ACYL-COA SYNTHETASE"/>
    <property type="match status" value="1"/>
</dbReference>
<dbReference type="Pfam" id="PF00501">
    <property type="entry name" value="AMP-binding"/>
    <property type="match status" value="1"/>
</dbReference>
<dbReference type="InterPro" id="IPR025110">
    <property type="entry name" value="AMP-bd_C"/>
</dbReference>
<keyword evidence="2 5" id="KW-0436">Ligase</keyword>
<feature type="domain" description="AMP-dependent synthetase/ligase" evidence="3">
    <location>
        <begin position="9"/>
        <end position="378"/>
    </location>
</feature>
<sequence>MLNLSVLMEDSAIKFGSNPAFSFANSSFTFSEVNALANNLANGLNEIGIKPGHKVAISCPNCIWFPVIYYAALKTGAVVVPLNILLKADEIKYHLEDCEANTYFCFKGSQTLPIGDFGREAFNKVPGCKNFVLIGEDKPVGKNTYTIQELLEGQSANFDSYTTSADDTAVIIYTSGTTGKPKGAELTHSNLFCNAVLSSDLFSVSTSDVQLVVLPLFHIFGMTVLLNAGLYKAAHSILVPKFEAKEIIEHLTTYKVTLFAGVPTMYWALLNIQHPEIQDEAIIKSLRLCISGGASLPLAVLNGFEKRFGVQILEGYGMSEGAPVVTFNDLRVGKKPGSIGTAVWGVKVKIVGSNGEELPSGIKGELIFKGHNVMKGYYRKPEDTSEVIKNGWMHSGDIAIKDEDGFYFIVDRLKDMIIRGGMNVYPREIEEVIMKHPAVSLVAVIGLPHDKLGEEVKAFIILKEGQKVRAEEIIVWCQERLASYKYPRMVEFCTSLPMTATGKLLKKELRNM</sequence>
<comment type="caution">
    <text evidence="5">The sequence shown here is derived from an EMBL/GenBank/DDBJ whole genome shotgun (WGS) entry which is preliminary data.</text>
</comment>
<dbReference type="InterPro" id="IPR020845">
    <property type="entry name" value="AMP-binding_CS"/>
</dbReference>
<dbReference type="PROSITE" id="PS00455">
    <property type="entry name" value="AMP_BINDING"/>
    <property type="match status" value="1"/>
</dbReference>
<evidence type="ECO:0000256" key="2">
    <source>
        <dbReference type="ARBA" id="ARBA00022598"/>
    </source>
</evidence>
<evidence type="ECO:0000313" key="5">
    <source>
        <dbReference type="EMBL" id="MCZ4223960.1"/>
    </source>
</evidence>
<dbReference type="EMBL" id="JAPWGL010000003">
    <property type="protein sequence ID" value="MCZ4223960.1"/>
    <property type="molecule type" value="Genomic_DNA"/>
</dbReference>
<dbReference type="InterPro" id="IPR000873">
    <property type="entry name" value="AMP-dep_synth/lig_dom"/>
</dbReference>
<evidence type="ECO:0000259" key="3">
    <source>
        <dbReference type="Pfam" id="PF00501"/>
    </source>
</evidence>
<reference evidence="5" key="1">
    <citation type="submission" date="2022-12" db="EMBL/GenBank/DDBJ databases">
        <title>Genome sequence of SJ11.</title>
        <authorList>
            <person name="Woo H."/>
        </authorList>
    </citation>
    <scope>NUCLEOTIDE SEQUENCE</scope>
    <source>
        <strain evidence="5">SJ11</strain>
    </source>
</reference>
<dbReference type="InterPro" id="IPR042099">
    <property type="entry name" value="ANL_N_sf"/>
</dbReference>
<dbReference type="Pfam" id="PF13193">
    <property type="entry name" value="AMP-binding_C"/>
    <property type="match status" value="1"/>
</dbReference>